<evidence type="ECO:0000313" key="2">
    <source>
        <dbReference type="Proteomes" id="UP001152747"/>
    </source>
</evidence>
<organism evidence="1 2">
    <name type="scientific">Caenorhabditis angaria</name>
    <dbReference type="NCBI Taxonomy" id="860376"/>
    <lineage>
        <taxon>Eukaryota</taxon>
        <taxon>Metazoa</taxon>
        <taxon>Ecdysozoa</taxon>
        <taxon>Nematoda</taxon>
        <taxon>Chromadorea</taxon>
        <taxon>Rhabditida</taxon>
        <taxon>Rhabditina</taxon>
        <taxon>Rhabditomorpha</taxon>
        <taxon>Rhabditoidea</taxon>
        <taxon>Rhabditidae</taxon>
        <taxon>Peloderinae</taxon>
        <taxon>Caenorhabditis</taxon>
    </lineage>
</organism>
<dbReference type="AlphaFoldDB" id="A0A9P1N3K8"/>
<gene>
    <name evidence="1" type="ORF">CAMP_LOCUS9183</name>
</gene>
<protein>
    <submittedName>
        <fullName evidence="1">Uncharacterized protein</fullName>
    </submittedName>
</protein>
<reference evidence="1" key="1">
    <citation type="submission" date="2022-11" db="EMBL/GenBank/DDBJ databases">
        <authorList>
            <person name="Kikuchi T."/>
        </authorList>
    </citation>
    <scope>NUCLEOTIDE SEQUENCE</scope>
    <source>
        <strain evidence="1">PS1010</strain>
    </source>
</reference>
<name>A0A9P1N3K8_9PELO</name>
<evidence type="ECO:0000313" key="1">
    <source>
        <dbReference type="EMBL" id="CAI5446546.1"/>
    </source>
</evidence>
<accession>A0A9P1N3K8</accession>
<dbReference type="Proteomes" id="UP001152747">
    <property type="component" value="Unassembled WGS sequence"/>
</dbReference>
<comment type="caution">
    <text evidence="1">The sequence shown here is derived from an EMBL/GenBank/DDBJ whole genome shotgun (WGS) entry which is preliminary data.</text>
</comment>
<proteinExistence type="predicted"/>
<sequence length="88" mass="10088">MFLIVANYIIWKCDHKSLGIAKKSFLESEEKNIEKYIYIVFLLAAKLVTAVNLIFQNSSIASTLSQSERINIFFRNNILKNASKADDE</sequence>
<keyword evidence="2" id="KW-1185">Reference proteome</keyword>
<dbReference type="EMBL" id="CANHGI010000003">
    <property type="protein sequence ID" value="CAI5446546.1"/>
    <property type="molecule type" value="Genomic_DNA"/>
</dbReference>